<name>D5WPT1_KYRT2</name>
<evidence type="ECO:0000313" key="8">
    <source>
        <dbReference type="Proteomes" id="UP000002368"/>
    </source>
</evidence>
<organism evidence="7 8">
    <name type="scientific">Kyrpidia tusciae (strain DSM 2912 / NBRC 15312 / T2)</name>
    <name type="common">Bacillus tusciae</name>
    <dbReference type="NCBI Taxonomy" id="562970"/>
    <lineage>
        <taxon>Bacteria</taxon>
        <taxon>Bacillati</taxon>
        <taxon>Bacillota</taxon>
        <taxon>Bacilli</taxon>
        <taxon>Bacillales</taxon>
        <taxon>Alicyclobacillaceae</taxon>
        <taxon>Kyrpidia</taxon>
    </lineage>
</organism>
<protein>
    <submittedName>
        <fullName evidence="7">Inner-membrane translocator</fullName>
    </submittedName>
</protein>
<keyword evidence="3 6" id="KW-0812">Transmembrane</keyword>
<dbReference type="AlphaFoldDB" id="D5WPT1"/>
<feature type="transmembrane region" description="Helical" evidence="6">
    <location>
        <begin position="172"/>
        <end position="190"/>
    </location>
</feature>
<feature type="transmembrane region" description="Helical" evidence="6">
    <location>
        <begin position="20"/>
        <end position="38"/>
    </location>
</feature>
<feature type="transmembrane region" description="Helical" evidence="6">
    <location>
        <begin position="255"/>
        <end position="283"/>
    </location>
</feature>
<proteinExistence type="predicted"/>
<dbReference type="InterPro" id="IPR001851">
    <property type="entry name" value="ABC_transp_permease"/>
</dbReference>
<dbReference type="STRING" id="562970.Btus_1631"/>
<dbReference type="CDD" id="cd06581">
    <property type="entry name" value="TM_PBP1_LivM_like"/>
    <property type="match status" value="1"/>
</dbReference>
<dbReference type="GO" id="GO:0015658">
    <property type="term" value="F:branched-chain amino acid transmembrane transporter activity"/>
    <property type="evidence" value="ECO:0007669"/>
    <property type="project" value="InterPro"/>
</dbReference>
<feature type="transmembrane region" description="Helical" evidence="6">
    <location>
        <begin position="44"/>
        <end position="63"/>
    </location>
</feature>
<dbReference type="EMBL" id="CP002017">
    <property type="protein sequence ID" value="ADG06340.1"/>
    <property type="molecule type" value="Genomic_DNA"/>
</dbReference>
<keyword evidence="8" id="KW-1185">Reference proteome</keyword>
<sequence length="346" mass="37512">MKVILYGVLKERKNLMRRKYVYTALIAVVVAICPWIVGPFWTQIMLLTGLYAMCILGLSLLIGHAGLVSLAQAAFWGIGAYVSAFLSLKHGFPTTLTLVAGLAVAGIVAFLLGWLTRRLAGHYLTLVTLGAGMIMNLIFVEESQWTGGASGLSEIPHLSVGSWVIDSDLQMYYLVWGILALLLVLIWNLLHSPWGHTLQATRDSSTAASATGVDVGRFKVQAFVASGVLAALSGGLYAHYMTFISPELFSFKQSILFLLMAVVGGPLSIWGPIVGAMLLTVLTEALRSIMPMFGTNTVGPLETLIFGVLLLVVILFLPGGVMSLLAKEKIGRGEDKPWRRFSWPRT</sequence>
<reference evidence="7 8" key="1">
    <citation type="journal article" date="2011" name="Stand. Genomic Sci.">
        <title>Complete genome sequence of the thermophilic, hydrogen-oxidizing Bacillus tusciae type strain (T2) and reclassification in the new genus, Kyrpidia gen. nov. as Kyrpidia tusciae comb. nov. and emendation of the family Alicyclobacillaceae da Costa and Rainey, 2010.</title>
        <authorList>
            <person name="Klenk H.P."/>
            <person name="Lapidus A."/>
            <person name="Chertkov O."/>
            <person name="Copeland A."/>
            <person name="Del Rio T.G."/>
            <person name="Nolan M."/>
            <person name="Lucas S."/>
            <person name="Chen F."/>
            <person name="Tice H."/>
            <person name="Cheng J.F."/>
            <person name="Han C."/>
            <person name="Bruce D."/>
            <person name="Goodwin L."/>
            <person name="Pitluck S."/>
            <person name="Pati A."/>
            <person name="Ivanova N."/>
            <person name="Mavromatis K."/>
            <person name="Daum C."/>
            <person name="Chen A."/>
            <person name="Palaniappan K."/>
            <person name="Chang Y.J."/>
            <person name="Land M."/>
            <person name="Hauser L."/>
            <person name="Jeffries C.D."/>
            <person name="Detter J.C."/>
            <person name="Rohde M."/>
            <person name="Abt B."/>
            <person name="Pukall R."/>
            <person name="Goker M."/>
            <person name="Bristow J."/>
            <person name="Markowitz V."/>
            <person name="Hugenholtz P."/>
            <person name="Eisen J.A."/>
        </authorList>
    </citation>
    <scope>NUCLEOTIDE SEQUENCE [LARGE SCALE GENOMIC DNA]</scope>
    <source>
        <strain evidence="7 8">DSM 2912</strain>
    </source>
</reference>
<dbReference type="Proteomes" id="UP000002368">
    <property type="component" value="Chromosome"/>
</dbReference>
<feature type="transmembrane region" description="Helical" evidence="6">
    <location>
        <begin position="94"/>
        <end position="115"/>
    </location>
</feature>
<keyword evidence="2" id="KW-1003">Cell membrane</keyword>
<evidence type="ECO:0000256" key="3">
    <source>
        <dbReference type="ARBA" id="ARBA00022692"/>
    </source>
</evidence>
<evidence type="ECO:0000256" key="2">
    <source>
        <dbReference type="ARBA" id="ARBA00022475"/>
    </source>
</evidence>
<evidence type="ECO:0000313" key="7">
    <source>
        <dbReference type="EMBL" id="ADG06340.1"/>
    </source>
</evidence>
<keyword evidence="5 6" id="KW-0472">Membrane</keyword>
<dbReference type="HOGENOM" id="CLU_031365_2_2_9"/>
<evidence type="ECO:0000256" key="4">
    <source>
        <dbReference type="ARBA" id="ARBA00022989"/>
    </source>
</evidence>
<keyword evidence="4 6" id="KW-1133">Transmembrane helix</keyword>
<gene>
    <name evidence="7" type="ordered locus">Btus_1631</name>
</gene>
<feature type="transmembrane region" description="Helical" evidence="6">
    <location>
        <begin position="122"/>
        <end position="139"/>
    </location>
</feature>
<feature type="transmembrane region" description="Helical" evidence="6">
    <location>
        <begin position="303"/>
        <end position="326"/>
    </location>
</feature>
<dbReference type="InterPro" id="IPR043428">
    <property type="entry name" value="LivM-like"/>
</dbReference>
<evidence type="ECO:0000256" key="6">
    <source>
        <dbReference type="SAM" id="Phobius"/>
    </source>
</evidence>
<accession>D5WPT1</accession>
<dbReference type="GO" id="GO:0005886">
    <property type="term" value="C:plasma membrane"/>
    <property type="evidence" value="ECO:0007669"/>
    <property type="project" value="UniProtKB-SubCell"/>
</dbReference>
<evidence type="ECO:0000256" key="1">
    <source>
        <dbReference type="ARBA" id="ARBA00004651"/>
    </source>
</evidence>
<dbReference type="PANTHER" id="PTHR30482">
    <property type="entry name" value="HIGH-AFFINITY BRANCHED-CHAIN AMINO ACID TRANSPORT SYSTEM PERMEASE"/>
    <property type="match status" value="1"/>
</dbReference>
<comment type="subcellular location">
    <subcellularLocation>
        <location evidence="1">Cell membrane</location>
        <topology evidence="1">Multi-pass membrane protein</topology>
    </subcellularLocation>
</comment>
<dbReference type="eggNOG" id="COG4177">
    <property type="taxonomic scope" value="Bacteria"/>
</dbReference>
<evidence type="ECO:0000256" key="5">
    <source>
        <dbReference type="ARBA" id="ARBA00023136"/>
    </source>
</evidence>
<feature type="transmembrane region" description="Helical" evidence="6">
    <location>
        <begin position="70"/>
        <end position="88"/>
    </location>
</feature>
<dbReference type="KEGG" id="bts:Btus_1631"/>
<dbReference type="Pfam" id="PF02653">
    <property type="entry name" value="BPD_transp_2"/>
    <property type="match status" value="1"/>
</dbReference>
<dbReference type="PANTHER" id="PTHR30482:SF18">
    <property type="entry name" value="BRANCHED AMINO ACID TRANSPORT SYSTEM PERMEASE"/>
    <property type="match status" value="1"/>
</dbReference>
<feature type="transmembrane region" description="Helical" evidence="6">
    <location>
        <begin position="222"/>
        <end position="243"/>
    </location>
</feature>